<evidence type="ECO:0000256" key="1">
    <source>
        <dbReference type="ARBA" id="ARBA00022553"/>
    </source>
</evidence>
<evidence type="ECO:0000259" key="4">
    <source>
        <dbReference type="PROSITE" id="PS50020"/>
    </source>
</evidence>
<evidence type="ECO:0000259" key="5">
    <source>
        <dbReference type="PROSITE" id="PS51857"/>
    </source>
</evidence>
<evidence type="ECO:0000256" key="2">
    <source>
        <dbReference type="SAM" id="MobiDB-lite"/>
    </source>
</evidence>
<dbReference type="InterPro" id="IPR002059">
    <property type="entry name" value="CSP_DNA-bd"/>
</dbReference>
<feature type="region of interest" description="Disordered" evidence="2">
    <location>
        <begin position="556"/>
        <end position="602"/>
    </location>
</feature>
<dbReference type="Pfam" id="PF00313">
    <property type="entry name" value="CSD"/>
    <property type="match status" value="2"/>
</dbReference>
<comment type="caution">
    <text evidence="6">The sequence shown here is derived from an EMBL/GenBank/DDBJ whole genome shotgun (WGS) entry which is preliminary data.</text>
</comment>
<keyword evidence="7" id="KW-1185">Reference proteome</keyword>
<dbReference type="PROSITE" id="PS51857">
    <property type="entry name" value="CSD_2"/>
    <property type="match status" value="2"/>
</dbReference>
<dbReference type="GO" id="GO:0043488">
    <property type="term" value="P:regulation of mRNA stability"/>
    <property type="evidence" value="ECO:0007669"/>
    <property type="project" value="TreeGrafter"/>
</dbReference>
<feature type="domain" description="CSD" evidence="5">
    <location>
        <begin position="424"/>
        <end position="491"/>
    </location>
</feature>
<evidence type="ECO:0000313" key="7">
    <source>
        <dbReference type="Proteomes" id="UP000186817"/>
    </source>
</evidence>
<protein>
    <submittedName>
        <fullName evidence="6">Cold shock-like protein CspG</fullName>
    </submittedName>
</protein>
<dbReference type="InterPro" id="IPR011129">
    <property type="entry name" value="CSD"/>
</dbReference>
<feature type="region of interest" description="Disordered" evidence="2">
    <location>
        <begin position="516"/>
        <end position="540"/>
    </location>
</feature>
<feature type="compositionally biased region" description="Gly residues" evidence="2">
    <location>
        <begin position="516"/>
        <end position="527"/>
    </location>
</feature>
<dbReference type="InterPro" id="IPR001202">
    <property type="entry name" value="WW_dom"/>
</dbReference>
<dbReference type="InterPro" id="IPR036020">
    <property type="entry name" value="WW_dom_sf"/>
</dbReference>
<dbReference type="InterPro" id="IPR052069">
    <property type="entry name" value="Ca-reg_mRNA-binding_domain"/>
</dbReference>
<evidence type="ECO:0000313" key="6">
    <source>
        <dbReference type="EMBL" id="OLP95080.1"/>
    </source>
</evidence>
<dbReference type="Gene3D" id="2.40.50.140">
    <property type="entry name" value="Nucleic acid-binding proteins"/>
    <property type="match status" value="2"/>
</dbReference>
<keyword evidence="1" id="KW-0597">Phosphoprotein</keyword>
<accession>A0A1Q9DIV2</accession>
<feature type="transmembrane region" description="Helical" evidence="3">
    <location>
        <begin position="613"/>
        <end position="639"/>
    </location>
</feature>
<keyword evidence="3" id="KW-1133">Transmembrane helix</keyword>
<dbReference type="InterPro" id="IPR019844">
    <property type="entry name" value="CSD_CS"/>
</dbReference>
<dbReference type="Gene3D" id="2.20.70.10">
    <property type="match status" value="1"/>
</dbReference>
<sequence length="670" mass="72787">MGTDGPAANLAVPIVATANMGQLGGGASRRVGPRFLVMQLATPNLWDDFCQYTAALNAQWARGLGHRYVLTAGEYLERGDLWRGGNVRAVLEVLRQAPEEVDWIFHLDCDAALVDFSGKDALDAVLRRHANEDTRALLSRDESGFAGSSRLSNMGTGLWKRTAWTLQLLEKWWKELDEGKGRNEQEVLEQLLAKNETGSQARIALLPAGLLNSESINPISGQPWRQPAWRSFGDCGPNSAGRADFLLTISALWRRALLASLSLYTLGLPDAPGEAEDDWTRASEAHRTARRLSLMLLKGGSNREEADSFLRLALRRGEYLEAHIAAGGGGGDIGGSLFRYQAVLGSRIMPTGRLKKFVAEKGFGFITPDDGSPDVFAHTLQFSGDADGLRGGEKVTFDTEWDERKQKTRAVTWQIDFSASSVPMRTGRLQRFFAEKGFGFIQPDEGGDDIFAHSRQFTGGDPDMLKEGERVRFEAEWDDKKNNNKAVTWCLENGGPGYPQQGGGGFGGGGFGGPQNFGGQGFGGPQSFGGPMQGSEVRNTSNSHLLVKLLARPLPPGWEQVTDPSSGRPYYCNRSTNETRWDPPPAASPPPNSAPSGLPPGWEQAQAQELPVAFLQVIVALPVEILMPMMMTTMITVMLTAKNTRQSFGAAVGTLPREPGRPAFGARPQG</sequence>
<dbReference type="PROSITE" id="PS01159">
    <property type="entry name" value="WW_DOMAIN_1"/>
    <property type="match status" value="1"/>
</dbReference>
<feature type="region of interest" description="Disordered" evidence="2">
    <location>
        <begin position="651"/>
        <end position="670"/>
    </location>
</feature>
<gene>
    <name evidence="6" type="primary">cspG</name>
    <name evidence="6" type="ORF">AK812_SmicGene22821</name>
</gene>
<dbReference type="PANTHER" id="PTHR12962">
    <property type="entry name" value="CALCIUM-REGULATED HEAT STABLE PROTEIN CRHSP-24-RELATED"/>
    <property type="match status" value="1"/>
</dbReference>
<feature type="domain" description="WW" evidence="4">
    <location>
        <begin position="552"/>
        <end position="586"/>
    </location>
</feature>
<name>A0A1Q9DIV2_SYMMI</name>
<dbReference type="OrthoDB" id="441091at2759"/>
<feature type="domain" description="CSD" evidence="5">
    <location>
        <begin position="349"/>
        <end position="415"/>
    </location>
</feature>
<dbReference type="PROSITE" id="PS50020">
    <property type="entry name" value="WW_DOMAIN_2"/>
    <property type="match status" value="1"/>
</dbReference>
<reference evidence="6 7" key="1">
    <citation type="submission" date="2016-02" db="EMBL/GenBank/DDBJ databases">
        <title>Genome analysis of coral dinoflagellate symbionts highlights evolutionary adaptations to a symbiotic lifestyle.</title>
        <authorList>
            <person name="Aranda M."/>
            <person name="Li Y."/>
            <person name="Liew Y.J."/>
            <person name="Baumgarten S."/>
            <person name="Simakov O."/>
            <person name="Wilson M."/>
            <person name="Piel J."/>
            <person name="Ashoor H."/>
            <person name="Bougouffa S."/>
            <person name="Bajic V.B."/>
            <person name="Ryu T."/>
            <person name="Ravasi T."/>
            <person name="Bayer T."/>
            <person name="Micklem G."/>
            <person name="Kim H."/>
            <person name="Bhak J."/>
            <person name="Lajeunesse T.C."/>
            <person name="Voolstra C.R."/>
        </authorList>
    </citation>
    <scope>NUCLEOTIDE SEQUENCE [LARGE SCALE GENOMIC DNA]</scope>
    <source>
        <strain evidence="6 7">CCMP2467</strain>
    </source>
</reference>
<evidence type="ECO:0000256" key="3">
    <source>
        <dbReference type="SAM" id="Phobius"/>
    </source>
</evidence>
<organism evidence="6 7">
    <name type="scientific">Symbiodinium microadriaticum</name>
    <name type="common">Dinoflagellate</name>
    <name type="synonym">Zooxanthella microadriatica</name>
    <dbReference type="NCBI Taxonomy" id="2951"/>
    <lineage>
        <taxon>Eukaryota</taxon>
        <taxon>Sar</taxon>
        <taxon>Alveolata</taxon>
        <taxon>Dinophyceae</taxon>
        <taxon>Suessiales</taxon>
        <taxon>Symbiodiniaceae</taxon>
        <taxon>Symbiodinium</taxon>
    </lineage>
</organism>
<dbReference type="Proteomes" id="UP000186817">
    <property type="component" value="Unassembled WGS sequence"/>
</dbReference>
<dbReference type="SUPFAM" id="SSF51045">
    <property type="entry name" value="WW domain"/>
    <property type="match status" value="1"/>
</dbReference>
<dbReference type="CDD" id="cd00201">
    <property type="entry name" value="WW"/>
    <property type="match status" value="1"/>
</dbReference>
<dbReference type="PROSITE" id="PS00352">
    <property type="entry name" value="CSD_1"/>
    <property type="match status" value="1"/>
</dbReference>
<dbReference type="GO" id="GO:0003730">
    <property type="term" value="F:mRNA 3'-UTR binding"/>
    <property type="evidence" value="ECO:0007669"/>
    <property type="project" value="TreeGrafter"/>
</dbReference>
<dbReference type="SUPFAM" id="SSF50249">
    <property type="entry name" value="Nucleic acid-binding proteins"/>
    <property type="match status" value="2"/>
</dbReference>
<keyword evidence="3" id="KW-0472">Membrane</keyword>
<dbReference type="SMART" id="SM00456">
    <property type="entry name" value="WW"/>
    <property type="match status" value="1"/>
</dbReference>
<dbReference type="SMART" id="SM00357">
    <property type="entry name" value="CSP"/>
    <property type="match status" value="2"/>
</dbReference>
<dbReference type="PANTHER" id="PTHR12962:SF1">
    <property type="entry name" value="COLD SHOCK DOMAIN-CONTAINING PROTEIN CG9705"/>
    <property type="match status" value="1"/>
</dbReference>
<dbReference type="CDD" id="cd04458">
    <property type="entry name" value="CSP_CDS"/>
    <property type="match status" value="2"/>
</dbReference>
<proteinExistence type="predicted"/>
<dbReference type="Pfam" id="PF00397">
    <property type="entry name" value="WW"/>
    <property type="match status" value="1"/>
</dbReference>
<dbReference type="InterPro" id="IPR012340">
    <property type="entry name" value="NA-bd_OB-fold"/>
</dbReference>
<dbReference type="GO" id="GO:0005737">
    <property type="term" value="C:cytoplasm"/>
    <property type="evidence" value="ECO:0007669"/>
    <property type="project" value="TreeGrafter"/>
</dbReference>
<dbReference type="EMBL" id="LSRX01000517">
    <property type="protein sequence ID" value="OLP95080.1"/>
    <property type="molecule type" value="Genomic_DNA"/>
</dbReference>
<keyword evidence="3" id="KW-0812">Transmembrane</keyword>
<dbReference type="AlphaFoldDB" id="A0A1Q9DIV2"/>
<feature type="compositionally biased region" description="Pro residues" evidence="2">
    <location>
        <begin position="582"/>
        <end position="593"/>
    </location>
</feature>